<evidence type="ECO:0000313" key="1">
    <source>
        <dbReference type="EMBL" id="MCC9020390.1"/>
    </source>
</evidence>
<keyword evidence="2" id="KW-1185">Reference proteome</keyword>
<dbReference type="Proteomes" id="UP001430700">
    <property type="component" value="Unassembled WGS sequence"/>
</dbReference>
<dbReference type="Pfam" id="PF13715">
    <property type="entry name" value="CarbopepD_reg_2"/>
    <property type="match status" value="1"/>
</dbReference>
<accession>A0ABS8M6F7</accession>
<comment type="caution">
    <text evidence="1">The sequence shown here is derived from an EMBL/GenBank/DDBJ whole genome shotgun (WGS) entry which is preliminary data.</text>
</comment>
<dbReference type="Gene3D" id="2.60.40.1120">
    <property type="entry name" value="Carboxypeptidase-like, regulatory domain"/>
    <property type="match status" value="1"/>
</dbReference>
<dbReference type="RefSeq" id="WP_230001203.1">
    <property type="nucleotide sequence ID" value="NZ_JAJJMN010000002.1"/>
</dbReference>
<dbReference type="InterPro" id="IPR008969">
    <property type="entry name" value="CarboxyPept-like_regulatory"/>
</dbReference>
<protein>
    <submittedName>
        <fullName evidence="1">Carboxypeptidase-like regulatory domain-containing protein</fullName>
    </submittedName>
</protein>
<dbReference type="SUPFAM" id="SSF49464">
    <property type="entry name" value="Carboxypeptidase regulatory domain-like"/>
    <property type="match status" value="1"/>
</dbReference>
<name>A0ABS8M6F7_9FLAO</name>
<sequence length="214" mass="24626">MTRKITISIPKPCHENWHEMSPTEKGKFCSNCQKNVIDFTKSSNREILLAYNKNENLCGRFIVSQLNRDMIIPKEKRSVWMVAAASIIAFLGLGNQTIKAQEKSKTEQTDRKQLKDSIKSKSKKDFVTYTGTLYDSQDNPLPGVNVKVKQTKVETKTNFDGEFTIKAKKGYILIFQHENFLTTEFKLNNDIKIKPKMRDYFLTGDVVLTETEDD</sequence>
<organism evidence="1 2">
    <name type="scientific">Flavobacterium lipolyticum</name>
    <dbReference type="NCBI Taxonomy" id="2893754"/>
    <lineage>
        <taxon>Bacteria</taxon>
        <taxon>Pseudomonadati</taxon>
        <taxon>Bacteroidota</taxon>
        <taxon>Flavobacteriia</taxon>
        <taxon>Flavobacteriales</taxon>
        <taxon>Flavobacteriaceae</taxon>
        <taxon>Flavobacterium</taxon>
    </lineage>
</organism>
<evidence type="ECO:0000313" key="2">
    <source>
        <dbReference type="Proteomes" id="UP001430700"/>
    </source>
</evidence>
<proteinExistence type="predicted"/>
<reference evidence="1" key="1">
    <citation type="submission" date="2021-11" db="EMBL/GenBank/DDBJ databases">
        <title>Description of novel Flavobacterium species.</title>
        <authorList>
            <person name="Saticioglu I.B."/>
            <person name="Ay H."/>
            <person name="Altun S."/>
            <person name="Duman M."/>
        </authorList>
    </citation>
    <scope>NUCLEOTIDE SEQUENCE</scope>
    <source>
        <strain evidence="1">F-126</strain>
    </source>
</reference>
<dbReference type="EMBL" id="JAJJMN010000002">
    <property type="protein sequence ID" value="MCC9020390.1"/>
    <property type="molecule type" value="Genomic_DNA"/>
</dbReference>
<gene>
    <name evidence="1" type="ORF">LNQ34_21715</name>
</gene>